<evidence type="ECO:0000313" key="1">
    <source>
        <dbReference type="EMBL" id="TFE69597.1"/>
    </source>
</evidence>
<dbReference type="Pfam" id="PF07311">
    <property type="entry name" value="Dodecin"/>
    <property type="match status" value="1"/>
</dbReference>
<dbReference type="InterPro" id="IPR009923">
    <property type="entry name" value="Dodecin"/>
</dbReference>
<dbReference type="InterPro" id="IPR036694">
    <property type="entry name" value="Dodecin-like_sf"/>
</dbReference>
<dbReference type="PANTHER" id="PTHR39324">
    <property type="entry name" value="CALCIUM DODECIN"/>
    <property type="match status" value="1"/>
</dbReference>
<dbReference type="Gene3D" id="3.30.1660.10">
    <property type="entry name" value="Flavin-binding protein dodecin"/>
    <property type="match status" value="1"/>
</dbReference>
<accession>A0A4Y8PDJ5</accession>
<dbReference type="PANTHER" id="PTHR39324:SF1">
    <property type="entry name" value="CALCIUM DODECIN"/>
    <property type="match status" value="1"/>
</dbReference>
<proteinExistence type="predicted"/>
<name>A0A4Y8PDJ5_9BACT</name>
<keyword evidence="2" id="KW-1185">Reference proteome</keyword>
<dbReference type="OrthoDB" id="9805889at2"/>
<protein>
    <submittedName>
        <fullName evidence="1">Dodecin family protein</fullName>
    </submittedName>
</protein>
<reference evidence="1 2" key="1">
    <citation type="submission" date="2016-05" db="EMBL/GenBank/DDBJ databases">
        <title>Diversity and Homogeneity among Thermoacidophilic Verrucomicrobia Methanotrophs Linked with Geographical Origin.</title>
        <authorList>
            <person name="Erikstad H.-A."/>
            <person name="Smestad N.B."/>
            <person name="Ceballos R.M."/>
            <person name="Birkeland N.-K."/>
        </authorList>
    </citation>
    <scope>NUCLEOTIDE SEQUENCE [LARGE SCALE GENOMIC DNA]</scope>
    <source>
        <strain evidence="1 2">Phi</strain>
    </source>
</reference>
<sequence>MTSDKIYKIVHVVGISNESIQQAVRNAIERAGKTLRNLDWFEVKEIRGSIKDGVPTFQVEVRIGFRLEDS</sequence>
<gene>
    <name evidence="1" type="ORF">A7Q10_07065</name>
</gene>
<dbReference type="Proteomes" id="UP000297713">
    <property type="component" value="Unassembled WGS sequence"/>
</dbReference>
<dbReference type="RefSeq" id="WP_134439782.1">
    <property type="nucleotide sequence ID" value="NZ_CP065957.1"/>
</dbReference>
<dbReference type="EMBL" id="LXQC01000124">
    <property type="protein sequence ID" value="TFE69597.1"/>
    <property type="molecule type" value="Genomic_DNA"/>
</dbReference>
<dbReference type="InterPro" id="IPR025543">
    <property type="entry name" value="Dodecin-like"/>
</dbReference>
<comment type="caution">
    <text evidence="1">The sequence shown here is derived from an EMBL/GenBank/DDBJ whole genome shotgun (WGS) entry which is preliminary data.</text>
</comment>
<evidence type="ECO:0000313" key="2">
    <source>
        <dbReference type="Proteomes" id="UP000297713"/>
    </source>
</evidence>
<dbReference type="SUPFAM" id="SSF89807">
    <property type="entry name" value="Dodecin-like"/>
    <property type="match status" value="1"/>
</dbReference>
<dbReference type="NCBIfam" id="NF043052">
    <property type="entry name" value="DodecBact"/>
    <property type="match status" value="1"/>
</dbReference>
<dbReference type="AlphaFoldDB" id="A0A4Y8PDJ5"/>
<organism evidence="1 2">
    <name type="scientific">Methylacidiphilum caldifontis</name>
    <dbReference type="NCBI Taxonomy" id="2795386"/>
    <lineage>
        <taxon>Bacteria</taxon>
        <taxon>Pseudomonadati</taxon>
        <taxon>Verrucomicrobiota</taxon>
        <taxon>Methylacidiphilae</taxon>
        <taxon>Methylacidiphilales</taxon>
        <taxon>Methylacidiphilaceae</taxon>
        <taxon>Methylacidiphilum (ex Ratnadevi et al. 2023)</taxon>
    </lineage>
</organism>
<dbReference type="InterPro" id="IPR050049">
    <property type="entry name" value="Dodecin_bact"/>
</dbReference>